<dbReference type="EMBL" id="KQ990594">
    <property type="protein sequence ID" value="KZV52923.1"/>
    <property type="molecule type" value="Genomic_DNA"/>
</dbReference>
<sequence>MPPRRGRGGATRRTTEESRADSEDDVQQVENVTRQIGSRNSILPPPMLKKLSLISVQESRNQYFCDPQWFRDIASHGPTTCVTPKPHFQTSPSDQGKAPNNIASLSSRSTTIGKSRVARDPITMHTSRRSNSDIACVTSIGYPRTKASDESSTTKYRLLHASGPHPIPPPNDPN</sequence>
<accession>A0A2Z7D0Q7</accession>
<protein>
    <submittedName>
        <fullName evidence="2">Uncharacterized protein</fullName>
    </submittedName>
</protein>
<proteinExistence type="predicted"/>
<organism evidence="2 3">
    <name type="scientific">Dorcoceras hygrometricum</name>
    <dbReference type="NCBI Taxonomy" id="472368"/>
    <lineage>
        <taxon>Eukaryota</taxon>
        <taxon>Viridiplantae</taxon>
        <taxon>Streptophyta</taxon>
        <taxon>Embryophyta</taxon>
        <taxon>Tracheophyta</taxon>
        <taxon>Spermatophyta</taxon>
        <taxon>Magnoliopsida</taxon>
        <taxon>eudicotyledons</taxon>
        <taxon>Gunneridae</taxon>
        <taxon>Pentapetalae</taxon>
        <taxon>asterids</taxon>
        <taxon>lamiids</taxon>
        <taxon>Lamiales</taxon>
        <taxon>Gesneriaceae</taxon>
        <taxon>Didymocarpoideae</taxon>
        <taxon>Trichosporeae</taxon>
        <taxon>Loxocarpinae</taxon>
        <taxon>Dorcoceras</taxon>
    </lineage>
</organism>
<evidence type="ECO:0000313" key="2">
    <source>
        <dbReference type="EMBL" id="KZV52923.1"/>
    </source>
</evidence>
<feature type="region of interest" description="Disordered" evidence="1">
    <location>
        <begin position="82"/>
        <end position="174"/>
    </location>
</feature>
<keyword evidence="3" id="KW-1185">Reference proteome</keyword>
<gene>
    <name evidence="2" type="ORF">F511_19079</name>
</gene>
<feature type="compositionally biased region" description="Polar residues" evidence="1">
    <location>
        <begin position="82"/>
        <end position="94"/>
    </location>
</feature>
<feature type="compositionally biased region" description="Polar residues" evidence="1">
    <location>
        <begin position="101"/>
        <end position="113"/>
    </location>
</feature>
<feature type="compositionally biased region" description="Pro residues" evidence="1">
    <location>
        <begin position="165"/>
        <end position="174"/>
    </location>
</feature>
<name>A0A2Z7D0Q7_9LAMI</name>
<evidence type="ECO:0000313" key="3">
    <source>
        <dbReference type="Proteomes" id="UP000250235"/>
    </source>
</evidence>
<dbReference type="Proteomes" id="UP000250235">
    <property type="component" value="Unassembled WGS sequence"/>
</dbReference>
<evidence type="ECO:0000256" key="1">
    <source>
        <dbReference type="SAM" id="MobiDB-lite"/>
    </source>
</evidence>
<dbReference type="AlphaFoldDB" id="A0A2Z7D0Q7"/>
<reference evidence="2 3" key="1">
    <citation type="journal article" date="2015" name="Proc. Natl. Acad. Sci. U.S.A.">
        <title>The resurrection genome of Boea hygrometrica: A blueprint for survival of dehydration.</title>
        <authorList>
            <person name="Xiao L."/>
            <person name="Yang G."/>
            <person name="Zhang L."/>
            <person name="Yang X."/>
            <person name="Zhao S."/>
            <person name="Ji Z."/>
            <person name="Zhou Q."/>
            <person name="Hu M."/>
            <person name="Wang Y."/>
            <person name="Chen M."/>
            <person name="Xu Y."/>
            <person name="Jin H."/>
            <person name="Xiao X."/>
            <person name="Hu G."/>
            <person name="Bao F."/>
            <person name="Hu Y."/>
            <person name="Wan P."/>
            <person name="Li L."/>
            <person name="Deng X."/>
            <person name="Kuang T."/>
            <person name="Xiang C."/>
            <person name="Zhu J.K."/>
            <person name="Oliver M.J."/>
            <person name="He Y."/>
        </authorList>
    </citation>
    <scope>NUCLEOTIDE SEQUENCE [LARGE SCALE GENOMIC DNA]</scope>
    <source>
        <strain evidence="3">cv. XS01</strain>
    </source>
</reference>
<feature type="region of interest" description="Disordered" evidence="1">
    <location>
        <begin position="1"/>
        <end position="29"/>
    </location>
</feature>